<proteinExistence type="predicted"/>
<protein>
    <submittedName>
        <fullName evidence="1">Uncharacterized conserved protein YdeI, YjbR/CyaY-like superfamily, DUF1801 family</fullName>
    </submittedName>
</protein>
<dbReference type="RefSeq" id="WP_091236392.1">
    <property type="nucleotide sequence ID" value="NZ_FMKA01000032.1"/>
</dbReference>
<dbReference type="STRING" id="1619234.SAMN05421730_103234"/>
<evidence type="ECO:0000313" key="1">
    <source>
        <dbReference type="EMBL" id="SCP99118.1"/>
    </source>
</evidence>
<dbReference type="Pfam" id="PF13376">
    <property type="entry name" value="OmdA"/>
    <property type="match status" value="1"/>
</dbReference>
<evidence type="ECO:0000313" key="2">
    <source>
        <dbReference type="Proteomes" id="UP000199315"/>
    </source>
</evidence>
<dbReference type="EMBL" id="FMKA01000032">
    <property type="protein sequence ID" value="SCP99118.1"/>
    <property type="molecule type" value="Genomic_DNA"/>
</dbReference>
<accession>A0A1D3TXQ0</accession>
<dbReference type="Proteomes" id="UP000199315">
    <property type="component" value="Unassembled WGS sequence"/>
</dbReference>
<dbReference type="AlphaFoldDB" id="A0A1D3TXQ0"/>
<reference evidence="1 2" key="1">
    <citation type="submission" date="2016-09" db="EMBL/GenBank/DDBJ databases">
        <authorList>
            <person name="Capua I."/>
            <person name="De Benedictis P."/>
            <person name="Joannis T."/>
            <person name="Lombin L.H."/>
            <person name="Cattoli G."/>
        </authorList>
    </citation>
    <scope>NUCLEOTIDE SEQUENCE [LARGE SCALE GENOMIC DNA]</scope>
    <source>
        <strain evidence="1 2">GluBS11</strain>
    </source>
</reference>
<keyword evidence="2" id="KW-1185">Reference proteome</keyword>
<organism evidence="1 2">
    <name type="scientific">Anaerobium acetethylicum</name>
    <dbReference type="NCBI Taxonomy" id="1619234"/>
    <lineage>
        <taxon>Bacteria</taxon>
        <taxon>Bacillati</taxon>
        <taxon>Bacillota</taxon>
        <taxon>Clostridia</taxon>
        <taxon>Lachnospirales</taxon>
        <taxon>Lachnospiraceae</taxon>
        <taxon>Anaerobium</taxon>
    </lineage>
</organism>
<sequence>MTDLKIPLDWLVCHSLQEWHDWLAENHASNKPVWLKIKRAGSSGDGVLLSDAVKEAICFGWIDGQMRSLGEEGYIVRFTQRRPHSIWSQINRKRAEELIAAGRMTEAGMKAVREAQANGRWQTAYTSKEKPEMPEDIEAALKAVPEAMKNFQNWRNSDQLQVVVWIKEAKRPETRRNRIRKAASAACENKVWFR</sequence>
<name>A0A1D3TXQ0_9FIRM</name>
<dbReference type="OrthoDB" id="9796999at2"/>
<gene>
    <name evidence="1" type="ORF">SAMN05421730_103234</name>
</gene>